<gene>
    <name evidence="1" type="ORF">MELA_00266</name>
</gene>
<dbReference type="EMBL" id="CABIKM010000003">
    <property type="protein sequence ID" value="VUZ83908.1"/>
    <property type="molecule type" value="Genomic_DNA"/>
</dbReference>
<reference evidence="1 2" key="1">
    <citation type="submission" date="2019-07" db="EMBL/GenBank/DDBJ databases">
        <authorList>
            <person name="Cremers G."/>
        </authorList>
    </citation>
    <scope>NUCLEOTIDE SEQUENCE [LARGE SCALE GENOMIC DNA]</scope>
</reference>
<dbReference type="Proteomes" id="UP000334340">
    <property type="component" value="Unassembled WGS sequence"/>
</dbReference>
<evidence type="ECO:0000313" key="1">
    <source>
        <dbReference type="EMBL" id="VUZ83908.1"/>
    </source>
</evidence>
<name>A0A564ZH85_9BACT</name>
<dbReference type="AlphaFoldDB" id="A0A564ZH85"/>
<organism evidence="1 2">
    <name type="scientific">Candidatus Methylomirabilis lanthanidiphila</name>
    <dbReference type="NCBI Taxonomy" id="2211376"/>
    <lineage>
        <taxon>Bacteria</taxon>
        <taxon>Candidatus Methylomirabilota</taxon>
        <taxon>Candidatus Methylomirabilia</taxon>
        <taxon>Candidatus Methylomirabilales</taxon>
        <taxon>Candidatus Methylomirabilaceae</taxon>
        <taxon>Candidatus Methylomirabilis</taxon>
    </lineage>
</organism>
<proteinExistence type="predicted"/>
<protein>
    <submittedName>
        <fullName evidence="1">Uncharacterized protein</fullName>
    </submittedName>
</protein>
<sequence length="249" mass="27323">MLRGPLHLVLLMGPVVPVPVPKVVVDALTEVTVTNAVGSASGFELKFSLSNDSVFTNLMLLLGQVGPVLRTILIVIVKGMPEVVIDGVVTQHQVSPDVETGRSTLTLTGSDLTAVLDWIDFTGIPYPAMPPEARVALIIAKYAMFGLIPIVIPRIMFEVPNPMSRIPSHQGKDLAYINQLAEEAGYTFFIEPGPRRGRILPTGGRSSGSARPSRHSTSTWMCTPMWNRSIFALMRAKRRCLWCLYRSRN</sequence>
<keyword evidence="2" id="KW-1185">Reference proteome</keyword>
<accession>A0A564ZH85</accession>
<evidence type="ECO:0000313" key="2">
    <source>
        <dbReference type="Proteomes" id="UP000334340"/>
    </source>
</evidence>